<dbReference type="KEGG" id="ota:OT_ostta04g04770"/>
<dbReference type="Proteomes" id="UP000195557">
    <property type="component" value="Unassembled WGS sequence"/>
</dbReference>
<dbReference type="PANTHER" id="PTHR12802:SF155">
    <property type="entry name" value="DEUBIQUITINASE MYSM1"/>
    <property type="match status" value="1"/>
</dbReference>
<accession>Q5IFN8</accession>
<dbReference type="PROSITE" id="PS51293">
    <property type="entry name" value="SANT"/>
    <property type="match status" value="1"/>
</dbReference>
<evidence type="ECO:0000256" key="5">
    <source>
        <dbReference type="SAM" id="MobiDB-lite"/>
    </source>
</evidence>
<dbReference type="SMART" id="SM00717">
    <property type="entry name" value="SANT"/>
    <property type="match status" value="1"/>
</dbReference>
<evidence type="ECO:0000313" key="9">
    <source>
        <dbReference type="EMBL" id="CAL51897.1"/>
    </source>
</evidence>
<dbReference type="STRING" id="70448.Q5IFN8"/>
<dbReference type="EMBL" id="AY740078">
    <property type="protein sequence ID" value="AAU14273.1"/>
    <property type="molecule type" value="Genomic_DNA"/>
</dbReference>
<keyword evidence="3" id="KW-0804">Transcription</keyword>
<dbReference type="InterPro" id="IPR001005">
    <property type="entry name" value="SANT/Myb"/>
</dbReference>
<dbReference type="NCBIfam" id="TIGR01557">
    <property type="entry name" value="myb_SHAQKYF"/>
    <property type="match status" value="1"/>
</dbReference>
<evidence type="ECO:0000259" key="7">
    <source>
        <dbReference type="PROSITE" id="PS51294"/>
    </source>
</evidence>
<keyword evidence="11" id="KW-1185">Reference proteome</keyword>
<dbReference type="FunCoup" id="Q5IFN8">
    <property type="interactions" value="57"/>
</dbReference>
<dbReference type="PROSITE" id="PS51294">
    <property type="entry name" value="HTH_MYB"/>
    <property type="match status" value="1"/>
</dbReference>
<dbReference type="InterPro" id="IPR009057">
    <property type="entry name" value="Homeodomain-like_sf"/>
</dbReference>
<dbReference type="Gene3D" id="1.10.10.60">
    <property type="entry name" value="Homeodomain-like"/>
    <property type="match status" value="1"/>
</dbReference>
<reference evidence="9" key="3">
    <citation type="journal article" date="2014" name="BMC Genomics">
        <title>An improved genome of the model marine alga Ostreococcus tauri unfolds by assessing Illumina de novo assemblies.</title>
        <authorList>
            <person name="Blanc-Mathieu R."/>
            <person name="Verhelst B."/>
            <person name="Derelle E."/>
            <person name="Rombauts S."/>
            <person name="Bouget F.Y."/>
            <person name="Carre I."/>
            <person name="Chateau A."/>
            <person name="Eyre-Walker A."/>
            <person name="Grimsley N."/>
            <person name="Moreau H."/>
            <person name="Piegu B."/>
            <person name="Rivals E."/>
            <person name="Schackwitz W."/>
            <person name="Van de Peer Y."/>
            <person name="Piganeau G."/>
        </authorList>
    </citation>
    <scope>NUCLEOTIDE SEQUENCE</scope>
    <source>
        <strain evidence="9">RCC4221</strain>
    </source>
</reference>
<dbReference type="EMBL" id="CAID01000004">
    <property type="protein sequence ID" value="CAL51897.1"/>
    <property type="molecule type" value="Genomic_DNA"/>
</dbReference>
<dbReference type="GO" id="GO:0003677">
    <property type="term" value="F:DNA binding"/>
    <property type="evidence" value="ECO:0007669"/>
    <property type="project" value="UniProtKB-KW"/>
</dbReference>
<feature type="region of interest" description="Disordered" evidence="5">
    <location>
        <begin position="1"/>
        <end position="41"/>
    </location>
</feature>
<dbReference type="RefSeq" id="XP_003079017.1">
    <property type="nucleotide sequence ID" value="XM_003078969.1"/>
</dbReference>
<evidence type="ECO:0000256" key="3">
    <source>
        <dbReference type="ARBA" id="ARBA00023163"/>
    </source>
</evidence>
<organism evidence="8">
    <name type="scientific">Ostreococcus tauri</name>
    <name type="common">Marine green alga</name>
    <dbReference type="NCBI Taxonomy" id="70448"/>
    <lineage>
        <taxon>Eukaryota</taxon>
        <taxon>Viridiplantae</taxon>
        <taxon>Chlorophyta</taxon>
        <taxon>Mamiellophyceae</taxon>
        <taxon>Mamiellales</taxon>
        <taxon>Bathycoccaceae</taxon>
        <taxon>Ostreococcus</taxon>
    </lineage>
</organism>
<reference evidence="9 11" key="2">
    <citation type="journal article" date="2006" name="Proc. Natl. Acad. Sci. U.S.A.">
        <title>Genome analysis of the smallest free-living eukaryote Ostreococcus tauri unveils many unique features.</title>
        <authorList>
            <person name="Derelle E."/>
            <person name="Ferraz C."/>
            <person name="Rombauts S."/>
            <person name="Rouze P."/>
            <person name="Worden A.Z."/>
            <person name="Robbens S."/>
            <person name="Partensky F."/>
            <person name="Degroeve S."/>
            <person name="Echeynie S."/>
            <person name="Cooke R."/>
            <person name="Saeys Y."/>
            <person name="Wuyts J."/>
            <person name="Jabbari K."/>
            <person name="Bowler C."/>
            <person name="Panaud O."/>
            <person name="Piegu B."/>
            <person name="Ball S.G."/>
            <person name="Ral J.-P."/>
            <person name="Bouget F.-Y."/>
            <person name="Piganeau G."/>
            <person name="De Baets B."/>
            <person name="Picard A."/>
            <person name="Delseny M."/>
            <person name="Demaille J."/>
            <person name="Van de Peer Y."/>
            <person name="Moreau H."/>
        </authorList>
    </citation>
    <scope>NUCLEOTIDE SEQUENCE [LARGE SCALE GENOMIC DNA]</scope>
    <source>
        <strain evidence="9 11">OTTH0595</strain>
    </source>
</reference>
<keyword evidence="4" id="KW-0539">Nucleus</keyword>
<keyword evidence="1" id="KW-0805">Transcription regulation</keyword>
<evidence type="ECO:0000259" key="6">
    <source>
        <dbReference type="PROSITE" id="PS51293"/>
    </source>
</evidence>
<evidence type="ECO:0000313" key="11">
    <source>
        <dbReference type="Proteomes" id="UP000009170"/>
    </source>
</evidence>
<evidence type="ECO:0000256" key="1">
    <source>
        <dbReference type="ARBA" id="ARBA00023015"/>
    </source>
</evidence>
<dbReference type="Pfam" id="PF24904">
    <property type="entry name" value="RVE6"/>
    <property type="match status" value="1"/>
</dbReference>
<protein>
    <submittedName>
        <fullName evidence="8">MYB transcription factor 1</fullName>
    </submittedName>
    <submittedName>
        <fullName evidence="9">Myb domain, plants</fullName>
    </submittedName>
</protein>
<reference evidence="10" key="4">
    <citation type="submission" date="2017-04" db="EMBL/GenBank/DDBJ databases">
        <title>Population genomics of picophytoplankton unveils novel chromosome hypervariability.</title>
        <authorList>
            <consortium name="DOE Joint Genome Institute"/>
            <person name="Blanc-Mathieu R."/>
            <person name="Krasovec M."/>
            <person name="Hebrard M."/>
            <person name="Yau S."/>
            <person name="Desgranges E."/>
            <person name="Martin J."/>
            <person name="Schackwitz W."/>
            <person name="Kuo A."/>
            <person name="Salin G."/>
            <person name="Donnadieu C."/>
            <person name="Desdevises Y."/>
            <person name="Sanchez-Ferandin S."/>
            <person name="Moreau H."/>
            <person name="Rivals E."/>
            <person name="Grigoriev I.V."/>
            <person name="Grimsley N."/>
            <person name="Eyre-Walker A."/>
            <person name="Piganeau G."/>
        </authorList>
    </citation>
    <scope>NUCLEOTIDE SEQUENCE [LARGE SCALE GENOMIC DNA]</scope>
    <source>
        <strain evidence="10">RCC 1115</strain>
    </source>
</reference>
<accession>A0A1Y5ILW5</accession>
<accession>A0A454XIR1</accession>
<dbReference type="CDD" id="cd00167">
    <property type="entry name" value="SANT"/>
    <property type="match status" value="1"/>
</dbReference>
<dbReference type="InterPro" id="IPR017930">
    <property type="entry name" value="Myb_dom"/>
</dbReference>
<dbReference type="InterPro" id="IPR017884">
    <property type="entry name" value="SANT_dom"/>
</dbReference>
<evidence type="ECO:0000313" key="8">
    <source>
        <dbReference type="EMBL" id="AAU14273.1"/>
    </source>
</evidence>
<sequence>MRAREGEAAGGADATRLPGTSATTSEGKKARKPYTQTKTRVSWTAKEHARFVKALQMYSRDWKKIEQYVRTKSVVQIRSHAQKYFLKMIKNGEGDALPPPRQKKAPAATAAELKLHGDSSARAEAMRFKVAKLAHTPHPNLTGYHIRDLTVKSQTPNFSNVYDFLASFFHTKKSGCTQGVEPAESAQLDHLNTMNDVDKETALALAQNMRRNLTSREMWKQQVDLVKDGYVTFLDKDDLRAFHSTTTPKNATALDANAESGGGSNEETQTGP</sequence>
<evidence type="ECO:0000256" key="2">
    <source>
        <dbReference type="ARBA" id="ARBA00023125"/>
    </source>
</evidence>
<dbReference type="SUPFAM" id="SSF46689">
    <property type="entry name" value="Homeodomain-like"/>
    <property type="match status" value="1"/>
</dbReference>
<dbReference type="Proteomes" id="UP000009170">
    <property type="component" value="Unassembled WGS sequence"/>
</dbReference>
<dbReference type="GeneID" id="9833220"/>
<dbReference type="EMBL" id="KZ155771">
    <property type="protein sequence ID" value="OUS49657.1"/>
    <property type="molecule type" value="Genomic_DNA"/>
</dbReference>
<dbReference type="Pfam" id="PF00249">
    <property type="entry name" value="Myb_DNA-binding"/>
    <property type="match status" value="1"/>
</dbReference>
<proteinExistence type="predicted"/>
<evidence type="ECO:0000256" key="4">
    <source>
        <dbReference type="ARBA" id="ARBA00023242"/>
    </source>
</evidence>
<dbReference type="PANTHER" id="PTHR12802">
    <property type="entry name" value="SWI/SNF COMPLEX-RELATED"/>
    <property type="match status" value="1"/>
</dbReference>
<name>Q5IFN8_OSTTA</name>
<feature type="region of interest" description="Disordered" evidence="5">
    <location>
        <begin position="248"/>
        <end position="272"/>
    </location>
</feature>
<gene>
    <name evidence="10" type="ORF">BE221DRAFT_202933</name>
    <name evidence="9" type="ORF">OT_ostta04g04770</name>
</gene>
<feature type="domain" description="HTH myb-type" evidence="7">
    <location>
        <begin position="35"/>
        <end position="89"/>
    </location>
</feature>
<reference evidence="8" key="1">
    <citation type="submission" date="2004-08" db="EMBL/GenBank/DDBJ databases">
        <authorList>
            <person name="Bouget F.-Y."/>
            <person name="Schwartz C."/>
            <person name="Camasses A."/>
            <person name="Corellou F."/>
            <person name="de Oliveira Manes C.M."/>
            <person name="Moulanger M."/>
            <person name="Ferraz C."/>
            <person name="Demaille J."/>
            <person name="Moreau H."/>
            <person name="Derelle E."/>
            <person name="Delseny M."/>
            <person name="Cooke R."/>
            <person name="Rombault S."/>
        </authorList>
    </citation>
    <scope>NUCLEOTIDE SEQUENCE</scope>
</reference>
<dbReference type="OMA" id="LTSREMW"/>
<evidence type="ECO:0000313" key="10">
    <source>
        <dbReference type="EMBL" id="OUS49657.1"/>
    </source>
</evidence>
<dbReference type="InterPro" id="IPR006447">
    <property type="entry name" value="Myb_dom_plants"/>
</dbReference>
<feature type="domain" description="SANT" evidence="6">
    <location>
        <begin position="38"/>
        <end position="91"/>
    </location>
</feature>
<dbReference type="OrthoDB" id="118550at2759"/>
<dbReference type="AlphaFoldDB" id="Q5IFN8"/>
<keyword evidence="2" id="KW-0238">DNA-binding</keyword>